<evidence type="ECO:0000256" key="3">
    <source>
        <dbReference type="ARBA" id="ARBA00023163"/>
    </source>
</evidence>
<evidence type="ECO:0000256" key="2">
    <source>
        <dbReference type="ARBA" id="ARBA00023015"/>
    </source>
</evidence>
<gene>
    <name evidence="5" type="primary">mkaC</name>
    <name evidence="5" type="ORF">NCTC11967_02267</name>
</gene>
<sequence>MGYLLSKKMRYFMVTMELRNFSKAAEALCKTRSPLSKVICEMEDYLGGMLFKRKYNELEPTELALEYYAKFRSVYNELLELEDDIQNNSKIKDLLVKFDITFPELLYKNIKIALESSNAKVQCERKIIEAGDINELIYNKNSVIFSMRDISLSYNVNHEEWFSDELVLISPKDADLNKPLKLFIWKDMNTHYYKQIFGNLLGDINKTVEFVEHNWDILSVFYNVHLGKGSAIITPKLSRFLSIDGVQSTVLKNKRLKIRGYHCLKSDYTAEKNKVKKIINSFV</sequence>
<dbReference type="InterPro" id="IPR036388">
    <property type="entry name" value="WH-like_DNA-bd_sf"/>
</dbReference>
<proteinExistence type="inferred from homology"/>
<dbReference type="GO" id="GO:0003700">
    <property type="term" value="F:DNA-binding transcription factor activity"/>
    <property type="evidence" value="ECO:0007669"/>
    <property type="project" value="InterPro"/>
</dbReference>
<dbReference type="InterPro" id="IPR036390">
    <property type="entry name" value="WH_DNA-bd_sf"/>
</dbReference>
<evidence type="ECO:0000259" key="4">
    <source>
        <dbReference type="PROSITE" id="PS50931"/>
    </source>
</evidence>
<accession>A0AB38FV93</accession>
<feature type="domain" description="HTH lysR-type" evidence="4">
    <location>
        <begin position="4"/>
        <end position="61"/>
    </location>
</feature>
<name>A0AB38FV93_9ENTR</name>
<reference evidence="5 6" key="1">
    <citation type="submission" date="2018-06" db="EMBL/GenBank/DDBJ databases">
        <authorList>
            <consortium name="Pathogen Informatics"/>
            <person name="Doyle S."/>
        </authorList>
    </citation>
    <scope>NUCLEOTIDE SEQUENCE [LARGE SCALE GENOMIC DNA]</scope>
    <source>
        <strain evidence="5 6">NCTC11967</strain>
    </source>
</reference>
<comment type="caution">
    <text evidence="5">The sequence shown here is derived from an EMBL/GenBank/DDBJ whole genome shotgun (WGS) entry which is preliminary data.</text>
</comment>
<dbReference type="Proteomes" id="UP000251313">
    <property type="component" value="Unassembled WGS sequence"/>
</dbReference>
<dbReference type="InterPro" id="IPR000847">
    <property type="entry name" value="LysR_HTH_N"/>
</dbReference>
<keyword evidence="3" id="KW-0804">Transcription</keyword>
<protein>
    <submittedName>
        <fullName evidence="5">Virulence genes transcriptional activator</fullName>
    </submittedName>
</protein>
<dbReference type="SUPFAM" id="SSF46785">
    <property type="entry name" value="Winged helix' DNA-binding domain"/>
    <property type="match status" value="1"/>
</dbReference>
<organism evidence="5 6">
    <name type="scientific">Yokenella regensburgei</name>
    <dbReference type="NCBI Taxonomy" id="158877"/>
    <lineage>
        <taxon>Bacteria</taxon>
        <taxon>Pseudomonadati</taxon>
        <taxon>Pseudomonadota</taxon>
        <taxon>Gammaproteobacteria</taxon>
        <taxon>Enterobacterales</taxon>
        <taxon>Enterobacteriaceae</taxon>
        <taxon>Yokenella</taxon>
    </lineage>
</organism>
<dbReference type="PANTHER" id="PTHR30126:SF22">
    <property type="entry name" value="HTH-TYPE TRANSCRIPTIONAL REGULATOR YHAJ-RELATED"/>
    <property type="match status" value="1"/>
</dbReference>
<dbReference type="Pfam" id="PF00126">
    <property type="entry name" value="HTH_1"/>
    <property type="match status" value="1"/>
</dbReference>
<comment type="similarity">
    <text evidence="1">Belongs to the LysR transcriptional regulatory family.</text>
</comment>
<dbReference type="PROSITE" id="PS50931">
    <property type="entry name" value="HTH_LYSR"/>
    <property type="match status" value="1"/>
</dbReference>
<evidence type="ECO:0000313" key="5">
    <source>
        <dbReference type="EMBL" id="SQA63232.1"/>
    </source>
</evidence>
<evidence type="ECO:0000313" key="6">
    <source>
        <dbReference type="Proteomes" id="UP000251313"/>
    </source>
</evidence>
<dbReference type="PANTHER" id="PTHR30126">
    <property type="entry name" value="HTH-TYPE TRANSCRIPTIONAL REGULATOR"/>
    <property type="match status" value="1"/>
</dbReference>
<keyword evidence="2" id="KW-0805">Transcription regulation</keyword>
<dbReference type="RefSeq" id="WP_112471439.1">
    <property type="nucleotide sequence ID" value="NZ_UAVL01000011.1"/>
</dbReference>
<dbReference type="EMBL" id="UAVL01000011">
    <property type="protein sequence ID" value="SQA63232.1"/>
    <property type="molecule type" value="Genomic_DNA"/>
</dbReference>
<dbReference type="AlphaFoldDB" id="A0AB38FV93"/>
<dbReference type="Gene3D" id="1.10.10.10">
    <property type="entry name" value="Winged helix-like DNA-binding domain superfamily/Winged helix DNA-binding domain"/>
    <property type="match status" value="1"/>
</dbReference>
<evidence type="ECO:0000256" key="1">
    <source>
        <dbReference type="ARBA" id="ARBA00009437"/>
    </source>
</evidence>
<dbReference type="GO" id="GO:0000976">
    <property type="term" value="F:transcription cis-regulatory region binding"/>
    <property type="evidence" value="ECO:0007669"/>
    <property type="project" value="TreeGrafter"/>
</dbReference>